<dbReference type="OrthoDB" id="7222758at2"/>
<proteinExistence type="predicted"/>
<sequence>MNVSNTDTMQAGQEASVSTQDSTRDPADRLEQALTRIAFAIECREQGTWPSPDAMPSPTTASPTAQAADPGIDLQALAANIDALIARVRDALAEVEPTVVIAEMKGEKGE</sequence>
<feature type="compositionally biased region" description="Low complexity" evidence="1">
    <location>
        <begin position="50"/>
        <end position="68"/>
    </location>
</feature>
<feature type="region of interest" description="Disordered" evidence="1">
    <location>
        <begin position="1"/>
        <end position="27"/>
    </location>
</feature>
<dbReference type="RefSeq" id="WP_110912468.1">
    <property type="nucleotide sequence ID" value="NZ_JABJWD010000082.1"/>
</dbReference>
<accession>A0A318PVU2</accession>
<feature type="compositionally biased region" description="Polar residues" evidence="1">
    <location>
        <begin position="1"/>
        <end position="21"/>
    </location>
</feature>
<organism evidence="3 4">
    <name type="scientific">Gluconacetobacter entanii</name>
    <dbReference type="NCBI Taxonomy" id="108528"/>
    <lineage>
        <taxon>Bacteria</taxon>
        <taxon>Pseudomonadati</taxon>
        <taxon>Pseudomonadota</taxon>
        <taxon>Alphaproteobacteria</taxon>
        <taxon>Acetobacterales</taxon>
        <taxon>Acetobacteraceae</taxon>
        <taxon>Gluconacetobacter</taxon>
    </lineage>
</organism>
<dbReference type="EMBL" id="NKUF01000003">
    <property type="protein sequence ID" value="PYD64319.1"/>
    <property type="molecule type" value="Genomic_DNA"/>
</dbReference>
<feature type="region of interest" description="Disordered" evidence="1">
    <location>
        <begin position="47"/>
        <end position="68"/>
    </location>
</feature>
<comment type="caution">
    <text evidence="3">The sequence shown here is derived from an EMBL/GenBank/DDBJ whole genome shotgun (WGS) entry which is preliminary data.</text>
</comment>
<protein>
    <submittedName>
        <fullName evidence="3">Uncharacterized protein</fullName>
    </submittedName>
</protein>
<gene>
    <name evidence="3" type="ORF">CFR72_02390</name>
    <name evidence="2" type="ORF">NO263_03190</name>
</gene>
<evidence type="ECO:0000313" key="5">
    <source>
        <dbReference type="Proteomes" id="UP001526337"/>
    </source>
</evidence>
<evidence type="ECO:0000256" key="1">
    <source>
        <dbReference type="SAM" id="MobiDB-lite"/>
    </source>
</evidence>
<dbReference type="Proteomes" id="UP000248301">
    <property type="component" value="Unassembled WGS sequence"/>
</dbReference>
<dbReference type="Proteomes" id="UP001526337">
    <property type="component" value="Unassembled WGS sequence"/>
</dbReference>
<dbReference type="AlphaFoldDB" id="A0A318PVU2"/>
<name>A0A318PVU2_9PROT</name>
<dbReference type="EMBL" id="JANGSQ010000083">
    <property type="protein sequence ID" value="MCW4589580.1"/>
    <property type="molecule type" value="Genomic_DNA"/>
</dbReference>
<evidence type="ECO:0000313" key="4">
    <source>
        <dbReference type="Proteomes" id="UP000248301"/>
    </source>
</evidence>
<evidence type="ECO:0000313" key="3">
    <source>
        <dbReference type="EMBL" id="PYD64319.1"/>
    </source>
</evidence>
<keyword evidence="5" id="KW-1185">Reference proteome</keyword>
<evidence type="ECO:0000313" key="2">
    <source>
        <dbReference type="EMBL" id="MCW4589580.1"/>
    </source>
</evidence>
<reference evidence="3 4" key="1">
    <citation type="submission" date="2017-07" db="EMBL/GenBank/DDBJ databases">
        <title>A draft genome sequence of Gluconacetobacter entanii LTH 4560.</title>
        <authorList>
            <person name="Skraban J."/>
            <person name="Cleenwerck I."/>
            <person name="Vandamme P."/>
            <person name="Trcek J."/>
        </authorList>
    </citation>
    <scope>NUCLEOTIDE SEQUENCE [LARGE SCALE GENOMIC DNA]</scope>
    <source>
        <strain evidence="3 4">LTH 4560</strain>
    </source>
</reference>
<reference evidence="2 5" key="2">
    <citation type="submission" date="2022-07" db="EMBL/GenBank/DDBJ databases">
        <title>Genome stability of Gluconacetobacter entanii AV429.</title>
        <authorList>
            <person name="Trcek J."/>
            <person name="Cepec E."/>
        </authorList>
    </citation>
    <scope>NUCLEOTIDE SEQUENCE [LARGE SCALE GENOMIC DNA]</scope>
    <source>
        <strain evidence="2 5">AV429_2022</strain>
    </source>
</reference>